<gene>
    <name evidence="1" type="ORF">ABZ507_28265</name>
</gene>
<accession>A0ABV2XIK7</accession>
<proteinExistence type="predicted"/>
<evidence type="ECO:0000313" key="2">
    <source>
        <dbReference type="Proteomes" id="UP001550535"/>
    </source>
</evidence>
<organism evidence="1 2">
    <name type="scientific">Nocardia niwae</name>
    <dbReference type="NCBI Taxonomy" id="626084"/>
    <lineage>
        <taxon>Bacteria</taxon>
        <taxon>Bacillati</taxon>
        <taxon>Actinomycetota</taxon>
        <taxon>Actinomycetes</taxon>
        <taxon>Mycobacteriales</taxon>
        <taxon>Nocardiaceae</taxon>
        <taxon>Nocardia</taxon>
    </lineage>
</organism>
<keyword evidence="2" id="KW-1185">Reference proteome</keyword>
<evidence type="ECO:0000313" key="1">
    <source>
        <dbReference type="EMBL" id="MEU2125717.1"/>
    </source>
</evidence>
<comment type="caution">
    <text evidence="1">The sequence shown here is derived from an EMBL/GenBank/DDBJ whole genome shotgun (WGS) entry which is preliminary data.</text>
</comment>
<dbReference type="RefSeq" id="WP_357810474.1">
    <property type="nucleotide sequence ID" value="NZ_JBEYBM010000033.1"/>
</dbReference>
<name>A0ABV2XIK7_9NOCA</name>
<reference evidence="1 2" key="1">
    <citation type="submission" date="2024-06" db="EMBL/GenBank/DDBJ databases">
        <title>The Natural Products Discovery Center: Release of the First 8490 Sequenced Strains for Exploring Actinobacteria Biosynthetic Diversity.</title>
        <authorList>
            <person name="Kalkreuter E."/>
            <person name="Kautsar S.A."/>
            <person name="Yang D."/>
            <person name="Bader C.D."/>
            <person name="Teijaro C.N."/>
            <person name="Fluegel L."/>
            <person name="Davis C.M."/>
            <person name="Simpson J.R."/>
            <person name="Lauterbach L."/>
            <person name="Steele A.D."/>
            <person name="Gui C."/>
            <person name="Meng S."/>
            <person name="Li G."/>
            <person name="Viehrig K."/>
            <person name="Ye F."/>
            <person name="Su P."/>
            <person name="Kiefer A.F."/>
            <person name="Nichols A."/>
            <person name="Cepeda A.J."/>
            <person name="Yan W."/>
            <person name="Fan B."/>
            <person name="Jiang Y."/>
            <person name="Adhikari A."/>
            <person name="Zheng C.-J."/>
            <person name="Schuster L."/>
            <person name="Cowan T.M."/>
            <person name="Smanski M.J."/>
            <person name="Chevrette M.G."/>
            <person name="De Carvalho L.P.S."/>
            <person name="Shen B."/>
        </authorList>
    </citation>
    <scope>NUCLEOTIDE SEQUENCE [LARGE SCALE GENOMIC DNA]</scope>
    <source>
        <strain evidence="1 2">NPDC019434</strain>
    </source>
</reference>
<dbReference type="Proteomes" id="UP001550535">
    <property type="component" value="Unassembled WGS sequence"/>
</dbReference>
<sequence>MFEFSEPVTQSSGPGVSCLVTAGEAAGFALVEEVVLTAGDLGDCLLDRGDLLFDVVAVAGVVVA</sequence>
<dbReference type="EMBL" id="JBEYBR010000096">
    <property type="protein sequence ID" value="MEU2125717.1"/>
    <property type="molecule type" value="Genomic_DNA"/>
</dbReference>
<protein>
    <submittedName>
        <fullName evidence="1">Uncharacterized protein</fullName>
    </submittedName>
</protein>